<dbReference type="Pfam" id="PF06808">
    <property type="entry name" value="DctM"/>
    <property type="match status" value="1"/>
</dbReference>
<dbReference type="GO" id="GO:0022857">
    <property type="term" value="F:transmembrane transporter activity"/>
    <property type="evidence" value="ECO:0007669"/>
    <property type="project" value="UniProtKB-UniRule"/>
</dbReference>
<dbReference type="RefSeq" id="WP_149816167.1">
    <property type="nucleotide sequence ID" value="NZ_VUOA01000014.1"/>
</dbReference>
<dbReference type="PANTHER" id="PTHR33362:SF5">
    <property type="entry name" value="C4-DICARBOXYLATE TRAP TRANSPORTER LARGE PERMEASE PROTEIN DCTM"/>
    <property type="match status" value="1"/>
</dbReference>
<keyword evidence="7" id="KW-0813">Transport</keyword>
<evidence type="ECO:0000259" key="8">
    <source>
        <dbReference type="Pfam" id="PF06808"/>
    </source>
</evidence>
<keyword evidence="3 7" id="KW-0997">Cell inner membrane</keyword>
<evidence type="ECO:0000256" key="6">
    <source>
        <dbReference type="ARBA" id="ARBA00023136"/>
    </source>
</evidence>
<feature type="transmembrane region" description="Helical" evidence="7">
    <location>
        <begin position="281"/>
        <end position="300"/>
    </location>
</feature>
<evidence type="ECO:0000256" key="2">
    <source>
        <dbReference type="ARBA" id="ARBA00022475"/>
    </source>
</evidence>
<comment type="subunit">
    <text evidence="7">The complex comprises the extracytoplasmic solute receptor protein and the two transmembrane proteins.</text>
</comment>
<comment type="function">
    <text evidence="7">Part of the tripartite ATP-independent periplasmic (TRAP) transport system.</text>
</comment>
<protein>
    <recommendedName>
        <fullName evidence="7">TRAP transporter large permease protein</fullName>
    </recommendedName>
</protein>
<feature type="transmembrane region" description="Helical" evidence="7">
    <location>
        <begin position="168"/>
        <end position="190"/>
    </location>
</feature>
<comment type="subcellular location">
    <subcellularLocation>
        <location evidence="1 7">Cell inner membrane</location>
        <topology evidence="1 7">Multi-pass membrane protein</topology>
    </subcellularLocation>
</comment>
<evidence type="ECO:0000256" key="1">
    <source>
        <dbReference type="ARBA" id="ARBA00004429"/>
    </source>
</evidence>
<feature type="domain" description="TRAP C4-dicarboxylate transport system permease DctM subunit" evidence="8">
    <location>
        <begin position="8"/>
        <end position="421"/>
    </location>
</feature>
<feature type="transmembrane region" description="Helical" evidence="7">
    <location>
        <begin position="134"/>
        <end position="161"/>
    </location>
</feature>
<evidence type="ECO:0000256" key="5">
    <source>
        <dbReference type="ARBA" id="ARBA00022989"/>
    </source>
</evidence>
<dbReference type="InterPro" id="IPR004681">
    <property type="entry name" value="TRAP_DctM"/>
</dbReference>
<keyword evidence="2" id="KW-1003">Cell membrane</keyword>
<feature type="transmembrane region" description="Helical" evidence="7">
    <location>
        <begin position="320"/>
        <end position="353"/>
    </location>
</feature>
<dbReference type="OrthoDB" id="7374726at2"/>
<feature type="transmembrane region" description="Helical" evidence="7">
    <location>
        <begin position="235"/>
        <end position="261"/>
    </location>
</feature>
<dbReference type="PIRSF" id="PIRSF006066">
    <property type="entry name" value="HI0050"/>
    <property type="match status" value="1"/>
</dbReference>
<comment type="similarity">
    <text evidence="7">Belongs to the TRAP transporter large permease family.</text>
</comment>
<feature type="transmembrane region" description="Helical" evidence="7">
    <location>
        <begin position="360"/>
        <end position="381"/>
    </location>
</feature>
<reference evidence="9 10" key="2">
    <citation type="submission" date="2019-09" db="EMBL/GenBank/DDBJ databases">
        <authorList>
            <person name="Jin C."/>
        </authorList>
    </citation>
    <scope>NUCLEOTIDE SEQUENCE [LARGE SCALE GENOMIC DNA]</scope>
    <source>
        <strain evidence="9 10">BN140002</strain>
    </source>
</reference>
<feature type="transmembrane region" description="Helical" evidence="7">
    <location>
        <begin position="51"/>
        <end position="69"/>
    </location>
</feature>
<keyword evidence="10" id="KW-1185">Reference proteome</keyword>
<evidence type="ECO:0000256" key="7">
    <source>
        <dbReference type="RuleBase" id="RU369079"/>
    </source>
</evidence>
<comment type="caution">
    <text evidence="9">The sequence shown here is derived from an EMBL/GenBank/DDBJ whole genome shotgun (WGS) entry which is preliminary data.</text>
</comment>
<evidence type="ECO:0000256" key="3">
    <source>
        <dbReference type="ARBA" id="ARBA00022519"/>
    </source>
</evidence>
<keyword evidence="6 7" id="KW-0472">Membrane</keyword>
<feature type="transmembrane region" description="Helical" evidence="7">
    <location>
        <begin position="90"/>
        <end position="122"/>
    </location>
</feature>
<dbReference type="NCBIfam" id="TIGR00786">
    <property type="entry name" value="dctM"/>
    <property type="match status" value="1"/>
</dbReference>
<proteinExistence type="inferred from homology"/>
<keyword evidence="5 7" id="KW-1133">Transmembrane helix</keyword>
<organism evidence="9 10">
    <name type="scientific">Salinarimonas soli</name>
    <dbReference type="NCBI Taxonomy" id="1638099"/>
    <lineage>
        <taxon>Bacteria</taxon>
        <taxon>Pseudomonadati</taxon>
        <taxon>Pseudomonadota</taxon>
        <taxon>Alphaproteobacteria</taxon>
        <taxon>Hyphomicrobiales</taxon>
        <taxon>Salinarimonadaceae</taxon>
        <taxon>Salinarimonas</taxon>
    </lineage>
</organism>
<evidence type="ECO:0000256" key="4">
    <source>
        <dbReference type="ARBA" id="ARBA00022692"/>
    </source>
</evidence>
<dbReference type="GO" id="GO:0005886">
    <property type="term" value="C:plasma membrane"/>
    <property type="evidence" value="ECO:0007669"/>
    <property type="project" value="UniProtKB-SubCell"/>
</dbReference>
<evidence type="ECO:0000313" key="10">
    <source>
        <dbReference type="Proteomes" id="UP000323142"/>
    </source>
</evidence>
<name>A0A5B2VIW0_9HYPH</name>
<reference evidence="9 10" key="1">
    <citation type="submission" date="2019-09" db="EMBL/GenBank/DDBJ databases">
        <title>Salinarimonas rosea gen. nov., sp. nov., a new member of the a-2 subgroup of the Proteobacteria.</title>
        <authorList>
            <person name="Liu J."/>
        </authorList>
    </citation>
    <scope>NUCLEOTIDE SEQUENCE [LARGE SCALE GENOMIC DNA]</scope>
    <source>
        <strain evidence="9 10">BN140002</strain>
    </source>
</reference>
<evidence type="ECO:0000313" key="9">
    <source>
        <dbReference type="EMBL" id="KAA2238219.1"/>
    </source>
</evidence>
<dbReference type="Proteomes" id="UP000323142">
    <property type="component" value="Unassembled WGS sequence"/>
</dbReference>
<dbReference type="PANTHER" id="PTHR33362">
    <property type="entry name" value="SIALIC ACID TRAP TRANSPORTER PERMEASE PROTEIN SIAT-RELATED"/>
    <property type="match status" value="1"/>
</dbReference>
<gene>
    <name evidence="9" type="ORF">F0L46_06120</name>
</gene>
<keyword evidence="4 7" id="KW-0812">Transmembrane</keyword>
<comment type="caution">
    <text evidence="7">Lacks conserved residue(s) required for the propagation of feature annotation.</text>
</comment>
<dbReference type="AlphaFoldDB" id="A0A5B2VIW0"/>
<dbReference type="InterPro" id="IPR010656">
    <property type="entry name" value="DctM"/>
</dbReference>
<sequence length="433" mass="45839">MTFLIVLAALIAVLFLGMPMFAGMFVFSVAIMAVAKGTLGAMGEFVFGNVNSYLLVAIPLFMLMAEFMVRGKVVDDLYDCAHTLVRHLPGGLAIATVGACAIFAAISGSSVATALTIGSIAIPQMLRYNYSRSTTFGTVAAGGTLGILIPPSLPMVLYAFVAETSIGALFMAGVLPGLMLAAMFAGYAVIVETRHERTLGPAYARPVRATGPEILSALRRSAWALTLPPFVLGGMYFGIFTATEAAAMGALYALFVGGVVYRNLTPAVLWDCVLNACRTSAMLLLIVIGAGVFGHMLTLLRIPQAVVELVTQYDVSVYTFLAAVMVILILLGLVLESLSIILITTPILVPVLAHLGIDKVWYGVLLTITLEMALISPPVALNLVVIKSLTKAPSLEIDKAAVPYMILMLLAIVILIAVPGIALWLPRTMNLVD</sequence>
<feature type="transmembrane region" description="Helical" evidence="7">
    <location>
        <begin position="401"/>
        <end position="425"/>
    </location>
</feature>
<dbReference type="EMBL" id="VUOA01000014">
    <property type="protein sequence ID" value="KAA2238219.1"/>
    <property type="molecule type" value="Genomic_DNA"/>
</dbReference>
<accession>A0A5B2VIW0</accession>